<keyword evidence="5 8" id="KW-0378">Hydrolase</keyword>
<comment type="similarity">
    <text evidence="7 8">Belongs to the PINc/VapC protein family.</text>
</comment>
<dbReference type="InterPro" id="IPR029060">
    <property type="entry name" value="PIN-like_dom_sf"/>
</dbReference>
<protein>
    <recommendedName>
        <fullName evidence="8">Ribonuclease VapC</fullName>
        <shortName evidence="8">RNase VapC</shortName>
        <ecNumber evidence="8">3.1.-.-</ecNumber>
    </recommendedName>
    <alternativeName>
        <fullName evidence="8">Toxin VapC</fullName>
    </alternativeName>
</protein>
<dbReference type="Pfam" id="PF01850">
    <property type="entry name" value="PIN"/>
    <property type="match status" value="1"/>
</dbReference>
<organism evidence="10 11">
    <name type="scientific">Kaistia hirudinis</name>
    <dbReference type="NCBI Taxonomy" id="1293440"/>
    <lineage>
        <taxon>Bacteria</taxon>
        <taxon>Pseudomonadati</taxon>
        <taxon>Pseudomonadota</taxon>
        <taxon>Alphaproteobacteria</taxon>
        <taxon>Hyphomicrobiales</taxon>
        <taxon>Kaistiaceae</taxon>
        <taxon>Kaistia</taxon>
    </lineage>
</organism>
<gene>
    <name evidence="8" type="primary">vapC</name>
    <name evidence="10" type="ORF">GGR25_004014</name>
</gene>
<reference evidence="10 11" key="1">
    <citation type="submission" date="2020-08" db="EMBL/GenBank/DDBJ databases">
        <title>Genomic Encyclopedia of Type Strains, Phase IV (KMG-IV): sequencing the most valuable type-strain genomes for metagenomic binning, comparative biology and taxonomic classification.</title>
        <authorList>
            <person name="Goeker M."/>
        </authorList>
    </citation>
    <scope>NUCLEOTIDE SEQUENCE [LARGE SCALE GENOMIC DNA]</scope>
    <source>
        <strain evidence="10 11">DSM 25966</strain>
    </source>
</reference>
<proteinExistence type="inferred from homology"/>
<evidence type="ECO:0000256" key="3">
    <source>
        <dbReference type="ARBA" id="ARBA00022722"/>
    </source>
</evidence>
<comment type="function">
    <text evidence="8">Toxic component of a toxin-antitoxin (TA) system. An RNase.</text>
</comment>
<evidence type="ECO:0000256" key="4">
    <source>
        <dbReference type="ARBA" id="ARBA00022723"/>
    </source>
</evidence>
<evidence type="ECO:0000256" key="2">
    <source>
        <dbReference type="ARBA" id="ARBA00022649"/>
    </source>
</evidence>
<keyword evidence="6 8" id="KW-0460">Magnesium</keyword>
<accession>A0A840ARF9</accession>
<evidence type="ECO:0000256" key="1">
    <source>
        <dbReference type="ARBA" id="ARBA00001946"/>
    </source>
</evidence>
<keyword evidence="11" id="KW-1185">Reference proteome</keyword>
<evidence type="ECO:0000256" key="8">
    <source>
        <dbReference type="HAMAP-Rule" id="MF_00265"/>
    </source>
</evidence>
<dbReference type="HAMAP" id="MF_00265">
    <property type="entry name" value="VapC_Nob1"/>
    <property type="match status" value="1"/>
</dbReference>
<feature type="domain" description="PIN" evidence="9">
    <location>
        <begin position="6"/>
        <end position="124"/>
    </location>
</feature>
<evidence type="ECO:0000256" key="6">
    <source>
        <dbReference type="ARBA" id="ARBA00022842"/>
    </source>
</evidence>
<dbReference type="RefSeq" id="WP_246410065.1">
    <property type="nucleotide sequence ID" value="NZ_JACIDS010000005.1"/>
</dbReference>
<keyword evidence="2 8" id="KW-1277">Toxin-antitoxin system</keyword>
<feature type="binding site" evidence="8">
    <location>
        <position position="9"/>
    </location>
    <ligand>
        <name>Mg(2+)</name>
        <dbReference type="ChEBI" id="CHEBI:18420"/>
    </ligand>
</feature>
<dbReference type="GO" id="GO:0004540">
    <property type="term" value="F:RNA nuclease activity"/>
    <property type="evidence" value="ECO:0007669"/>
    <property type="project" value="InterPro"/>
</dbReference>
<comment type="caution">
    <text evidence="10">The sequence shown here is derived from an EMBL/GenBank/DDBJ whole genome shotgun (WGS) entry which is preliminary data.</text>
</comment>
<dbReference type="Proteomes" id="UP000553963">
    <property type="component" value="Unassembled WGS sequence"/>
</dbReference>
<dbReference type="GO" id="GO:0090729">
    <property type="term" value="F:toxin activity"/>
    <property type="evidence" value="ECO:0007669"/>
    <property type="project" value="UniProtKB-KW"/>
</dbReference>
<dbReference type="SUPFAM" id="SSF88723">
    <property type="entry name" value="PIN domain-like"/>
    <property type="match status" value="1"/>
</dbReference>
<dbReference type="InterPro" id="IPR022907">
    <property type="entry name" value="VapC_family"/>
</dbReference>
<dbReference type="InterPro" id="IPR050556">
    <property type="entry name" value="Type_II_TA_system_RNase"/>
</dbReference>
<keyword evidence="8" id="KW-0800">Toxin</keyword>
<dbReference type="GO" id="GO:0016787">
    <property type="term" value="F:hydrolase activity"/>
    <property type="evidence" value="ECO:0007669"/>
    <property type="project" value="UniProtKB-KW"/>
</dbReference>
<evidence type="ECO:0000313" key="11">
    <source>
        <dbReference type="Proteomes" id="UP000553963"/>
    </source>
</evidence>
<evidence type="ECO:0000256" key="7">
    <source>
        <dbReference type="ARBA" id="ARBA00038093"/>
    </source>
</evidence>
<keyword evidence="4 8" id="KW-0479">Metal-binding</keyword>
<feature type="binding site" evidence="8">
    <location>
        <position position="104"/>
    </location>
    <ligand>
        <name>Mg(2+)</name>
        <dbReference type="ChEBI" id="CHEBI:18420"/>
    </ligand>
</feature>
<evidence type="ECO:0000259" key="9">
    <source>
        <dbReference type="Pfam" id="PF01850"/>
    </source>
</evidence>
<dbReference type="Gene3D" id="3.40.50.1010">
    <property type="entry name" value="5'-nuclease"/>
    <property type="match status" value="1"/>
</dbReference>
<sequence length="142" mass="15968">MTSRQVLLDTNVVSERWRKRPDAAVAEFLGRLPMSAVHVSVLTIGEMRRGAELKRRTDVVAAERLTQWLSEIEREFDERILPVDAATADLWGRLSAQRPRPIVDTLIAATAIVHGMTLVTRNIDDVRDTGARLVNPWTGEEV</sequence>
<evidence type="ECO:0000256" key="5">
    <source>
        <dbReference type="ARBA" id="ARBA00022801"/>
    </source>
</evidence>
<dbReference type="GO" id="GO:0000287">
    <property type="term" value="F:magnesium ion binding"/>
    <property type="evidence" value="ECO:0007669"/>
    <property type="project" value="UniProtKB-UniRule"/>
</dbReference>
<evidence type="ECO:0000313" key="10">
    <source>
        <dbReference type="EMBL" id="MBB3932950.1"/>
    </source>
</evidence>
<dbReference type="EMBL" id="JACIDS010000005">
    <property type="protein sequence ID" value="MBB3932950.1"/>
    <property type="molecule type" value="Genomic_DNA"/>
</dbReference>
<comment type="cofactor">
    <cofactor evidence="1 8">
        <name>Mg(2+)</name>
        <dbReference type="ChEBI" id="CHEBI:18420"/>
    </cofactor>
</comment>
<dbReference type="InterPro" id="IPR002716">
    <property type="entry name" value="PIN_dom"/>
</dbReference>
<keyword evidence="3 8" id="KW-0540">Nuclease</keyword>
<dbReference type="PANTHER" id="PTHR33653:SF1">
    <property type="entry name" value="RIBONUCLEASE VAPC2"/>
    <property type="match status" value="1"/>
</dbReference>
<dbReference type="PANTHER" id="PTHR33653">
    <property type="entry name" value="RIBONUCLEASE VAPC2"/>
    <property type="match status" value="1"/>
</dbReference>
<dbReference type="EC" id="3.1.-.-" evidence="8"/>
<dbReference type="AlphaFoldDB" id="A0A840ARF9"/>
<name>A0A840ARF9_9HYPH</name>
<dbReference type="CDD" id="cd18746">
    <property type="entry name" value="PIN_VapC4-5_FitB-like"/>
    <property type="match status" value="1"/>
</dbReference>